<dbReference type="EMBL" id="NOIG01000004">
    <property type="protein sequence ID" value="OYD51128.1"/>
    <property type="molecule type" value="Genomic_DNA"/>
</dbReference>
<dbReference type="Pfam" id="PF13523">
    <property type="entry name" value="Acetyltransf_8"/>
    <property type="match status" value="1"/>
</dbReference>
<dbReference type="InterPro" id="IPR016181">
    <property type="entry name" value="Acyl_CoA_acyltransferase"/>
</dbReference>
<dbReference type="PANTHER" id="PTHR31438">
    <property type="entry name" value="LYSINE N-ACYLTRANSFERASE C17G9.06C-RELATED"/>
    <property type="match status" value="1"/>
</dbReference>
<dbReference type="AlphaFoldDB" id="A0A235EQ01"/>
<evidence type="ECO:0000256" key="8">
    <source>
        <dbReference type="ARBA" id="ARBA00029660"/>
    </source>
</evidence>
<dbReference type="GO" id="GO:0046677">
    <property type="term" value="P:response to antibiotic"/>
    <property type="evidence" value="ECO:0007669"/>
    <property type="project" value="UniProtKB-KW"/>
</dbReference>
<dbReference type="InterPro" id="IPR000182">
    <property type="entry name" value="GNAT_dom"/>
</dbReference>
<evidence type="ECO:0000256" key="4">
    <source>
        <dbReference type="ARBA" id="ARBA00017677"/>
    </source>
</evidence>
<dbReference type="FunFam" id="3.40.630.30:FF:000025">
    <property type="entry name" value="Aminoglycoside acetyltransferase"/>
    <property type="match status" value="1"/>
</dbReference>
<dbReference type="EC" id="2.3.1.82" evidence="3"/>
<comment type="subunit">
    <text evidence="2">Homodimer.</text>
</comment>
<evidence type="ECO:0000259" key="11">
    <source>
        <dbReference type="PROSITE" id="PS51186"/>
    </source>
</evidence>
<proteinExistence type="predicted"/>
<dbReference type="InterPro" id="IPR030971">
    <property type="entry name" value="N6_acetyl_AAC6"/>
</dbReference>
<organism evidence="12 13">
    <name type="scientific">Acidovorax kalamii</name>
    <dbReference type="NCBI Taxonomy" id="2004485"/>
    <lineage>
        <taxon>Bacteria</taxon>
        <taxon>Pseudomonadati</taxon>
        <taxon>Pseudomonadota</taxon>
        <taxon>Betaproteobacteria</taxon>
        <taxon>Burkholderiales</taxon>
        <taxon>Comamonadaceae</taxon>
        <taxon>Acidovorax</taxon>
    </lineage>
</organism>
<evidence type="ECO:0000256" key="9">
    <source>
        <dbReference type="ARBA" id="ARBA00048923"/>
    </source>
</evidence>
<dbReference type="PROSITE" id="PS51186">
    <property type="entry name" value="GNAT"/>
    <property type="match status" value="1"/>
</dbReference>
<evidence type="ECO:0000256" key="1">
    <source>
        <dbReference type="ARBA" id="ARBA00004924"/>
    </source>
</evidence>
<dbReference type="GO" id="GO:0047663">
    <property type="term" value="F:aminoglycoside 6'-N-acetyltransferase activity"/>
    <property type="evidence" value="ECO:0007669"/>
    <property type="project" value="UniProtKB-EC"/>
</dbReference>
<dbReference type="SUPFAM" id="SSF55729">
    <property type="entry name" value="Acyl-CoA N-acyltransferases (Nat)"/>
    <property type="match status" value="1"/>
</dbReference>
<evidence type="ECO:0000256" key="7">
    <source>
        <dbReference type="ARBA" id="ARBA00023315"/>
    </source>
</evidence>
<accession>A0A235EQ01</accession>
<protein>
    <recommendedName>
        <fullName evidence="4">Aminoglycoside N(6')-acetyltransferase type 1</fullName>
        <ecNumber evidence="3">2.3.1.82</ecNumber>
    </recommendedName>
    <alternativeName>
        <fullName evidence="10">AAC(6')-I</fullName>
    </alternativeName>
    <alternativeName>
        <fullName evidence="8">Aminoglycoside resistance protein</fullName>
    </alternativeName>
</protein>
<dbReference type="RefSeq" id="WP_094286891.1">
    <property type="nucleotide sequence ID" value="NZ_NOIG01000004.1"/>
</dbReference>
<evidence type="ECO:0000256" key="10">
    <source>
        <dbReference type="ARBA" id="ARBA00079472"/>
    </source>
</evidence>
<dbReference type="Proteomes" id="UP000215441">
    <property type="component" value="Unassembled WGS sequence"/>
</dbReference>
<dbReference type="SMART" id="SM01006">
    <property type="entry name" value="AlcB"/>
    <property type="match status" value="1"/>
</dbReference>
<comment type="catalytic activity">
    <reaction evidence="9">
        <text>kanamycin B + acetyl-CoA = N(6')-acetylkanamycin B + CoA + H(+)</text>
        <dbReference type="Rhea" id="RHEA:16449"/>
        <dbReference type="ChEBI" id="CHEBI:15378"/>
        <dbReference type="ChEBI" id="CHEBI:57287"/>
        <dbReference type="ChEBI" id="CHEBI:57288"/>
        <dbReference type="ChEBI" id="CHEBI:58390"/>
        <dbReference type="ChEBI" id="CHEBI:58549"/>
        <dbReference type="EC" id="2.3.1.82"/>
    </reaction>
</comment>
<dbReference type="InterPro" id="IPR019432">
    <property type="entry name" value="Acyltransferase_MbtK/IucB-like"/>
</dbReference>
<comment type="pathway">
    <text evidence="1">Siderophore biosynthesis.</text>
</comment>
<evidence type="ECO:0000256" key="6">
    <source>
        <dbReference type="ARBA" id="ARBA00023251"/>
    </source>
</evidence>
<dbReference type="PANTHER" id="PTHR31438:SF1">
    <property type="entry name" value="LYSINE N-ACYLTRANSFERASE C17G9.06C-RELATED"/>
    <property type="match status" value="1"/>
</dbReference>
<dbReference type="OrthoDB" id="9087497at2"/>
<name>A0A235EQ01_9BURK</name>
<evidence type="ECO:0000256" key="3">
    <source>
        <dbReference type="ARBA" id="ARBA00012888"/>
    </source>
</evidence>
<dbReference type="NCBIfam" id="TIGR04431">
    <property type="entry name" value="N6_acetyl_AAC6"/>
    <property type="match status" value="1"/>
</dbReference>
<keyword evidence="5 12" id="KW-0808">Transferase</keyword>
<evidence type="ECO:0000313" key="13">
    <source>
        <dbReference type="Proteomes" id="UP000215441"/>
    </source>
</evidence>
<keyword evidence="7" id="KW-0012">Acyltransferase</keyword>
<dbReference type="GO" id="GO:0019290">
    <property type="term" value="P:siderophore biosynthetic process"/>
    <property type="evidence" value="ECO:0007669"/>
    <property type="project" value="InterPro"/>
</dbReference>
<comment type="caution">
    <text evidence="12">The sequence shown here is derived from an EMBL/GenBank/DDBJ whole genome shotgun (WGS) entry which is preliminary data.</text>
</comment>
<gene>
    <name evidence="12" type="primary">aacA4</name>
    <name evidence="12" type="ORF">CBY09_04670</name>
</gene>
<dbReference type="NCBIfam" id="NF012165">
    <property type="entry name" value="AAC_6p_set_A"/>
    <property type="match status" value="1"/>
</dbReference>
<keyword evidence="6" id="KW-0046">Antibiotic resistance</keyword>
<sequence>MSTNHGSVTLRLMTEQDLPMLHDWLNRPHIVEWWGGEEARPTLAEVQQEYLPSALAKESVTPYIAMLDNEPMGYAQSYVALGSGSGWWEDETDPGVRGIDQSLADPSQLGKGLGTKLVRALVEMLFNDPEVTRIQTDPSPDNLRAIRCYEKAGFVPQQTINTPDGPAVYMVQTRRAFELARGAV</sequence>
<dbReference type="Gene3D" id="3.40.630.30">
    <property type="match status" value="1"/>
</dbReference>
<evidence type="ECO:0000256" key="2">
    <source>
        <dbReference type="ARBA" id="ARBA00011738"/>
    </source>
</evidence>
<evidence type="ECO:0000313" key="12">
    <source>
        <dbReference type="EMBL" id="OYD51128.1"/>
    </source>
</evidence>
<feature type="domain" description="N-acetyltransferase" evidence="11">
    <location>
        <begin position="8"/>
        <end position="175"/>
    </location>
</feature>
<evidence type="ECO:0000256" key="5">
    <source>
        <dbReference type="ARBA" id="ARBA00022679"/>
    </source>
</evidence>
<reference evidence="12 13" key="1">
    <citation type="submission" date="2017-07" db="EMBL/GenBank/DDBJ databases">
        <title>Acidovorax KNDSW TSA 6 genome sequence and assembly.</title>
        <authorList>
            <person name="Mayilraj S."/>
        </authorList>
    </citation>
    <scope>NUCLEOTIDE SEQUENCE [LARGE SCALE GENOMIC DNA]</scope>
    <source>
        <strain evidence="12 13">KNDSW-TSA6</strain>
    </source>
</reference>
<keyword evidence="13" id="KW-1185">Reference proteome</keyword>